<dbReference type="RefSeq" id="WP_017918170.1">
    <property type="nucleotide sequence ID" value="NZ_CADEPO010000027.1"/>
</dbReference>
<evidence type="ECO:0000313" key="5">
    <source>
        <dbReference type="Proteomes" id="UP000029590"/>
    </source>
</evidence>
<sequence>MGDEKQEGLAVQIATLTQQMRSVAASVEDIKRSVQPFADLDRGFAEMRVRAESVREDVGLLWARSQAEERARLDQAGDIAEVDRKVDAMRNRATGAVWVLGIGLGAVQAFVVGSIVWVFTHVNEADVLNRLQQQRIETLELAIGRGGKP</sequence>
<feature type="transmembrane region" description="Helical" evidence="1">
    <location>
        <begin position="95"/>
        <end position="119"/>
    </location>
</feature>
<reference evidence="2 5" key="1">
    <citation type="submission" date="2014-04" db="EMBL/GenBank/DDBJ databases">
        <authorList>
            <person name="Bishop-Lilly K.A."/>
            <person name="Broomall S.M."/>
            <person name="Chain P.S."/>
            <person name="Chertkov O."/>
            <person name="Coyne S.R."/>
            <person name="Daligault H.E."/>
            <person name="Davenport K.W."/>
            <person name="Erkkila T."/>
            <person name="Frey K.G."/>
            <person name="Gibbons H.S."/>
            <person name="Gu W."/>
            <person name="Jaissle J."/>
            <person name="Johnson S.L."/>
            <person name="Koroleva G.I."/>
            <person name="Ladner J.T."/>
            <person name="Lo C.-C."/>
            <person name="Minogue T.D."/>
            <person name="Munk C."/>
            <person name="Palacios G.F."/>
            <person name="Redden C.L."/>
            <person name="Rosenzweig C.N."/>
            <person name="Scholz M.B."/>
            <person name="Teshima H."/>
            <person name="Xu Y."/>
        </authorList>
    </citation>
    <scope>NUCLEOTIDE SEQUENCE [LARGE SCALE GENOMIC DNA]</scope>
    <source>
        <strain evidence="5">gladioli</strain>
        <strain evidence="2">Gladioli</strain>
    </source>
</reference>
<dbReference type="EMBL" id="PDDY01000004">
    <property type="protein sequence ID" value="PEH38623.1"/>
    <property type="molecule type" value="Genomic_DNA"/>
</dbReference>
<gene>
    <name evidence="3" type="ORF">CRM94_22505</name>
    <name evidence="4" type="ORF">CRM94_30125</name>
    <name evidence="2" type="ORF">DM48_7148</name>
</gene>
<dbReference type="Proteomes" id="UP000220629">
    <property type="component" value="Unassembled WGS sequence"/>
</dbReference>
<keyword evidence="1" id="KW-0812">Transmembrane</keyword>
<accession>A0A095F377</accession>
<evidence type="ECO:0000313" key="6">
    <source>
        <dbReference type="Proteomes" id="UP000220629"/>
    </source>
</evidence>
<dbReference type="Proteomes" id="UP000029590">
    <property type="component" value="Unassembled WGS sequence"/>
</dbReference>
<evidence type="ECO:0000313" key="4">
    <source>
        <dbReference type="EMBL" id="PEH38623.1"/>
    </source>
</evidence>
<reference evidence="6" key="2">
    <citation type="submission" date="2017-09" db="EMBL/GenBank/DDBJ databases">
        <title>FDA dAtabase for Regulatory Grade micrObial Sequences (FDA-ARGOS): Supporting development and validation of Infectious Disease Dx tests.</title>
        <authorList>
            <person name="Minogue T."/>
            <person name="Wolcott M."/>
            <person name="Wasieloski L."/>
            <person name="Aguilar W."/>
            <person name="Moore D."/>
            <person name="Tallon L."/>
            <person name="Sadzewicz L."/>
            <person name="Ott S."/>
            <person name="Zhao X."/>
            <person name="Nagaraj S."/>
            <person name="Vavikolanu K."/>
            <person name="Aluvathingal J."/>
            <person name="Nadendla S."/>
            <person name="Sichtig H."/>
        </authorList>
    </citation>
    <scope>NUCLEOTIDE SEQUENCE [LARGE SCALE GENOMIC DNA]</scope>
    <source>
        <strain evidence="6">FDAARGOS_390</strain>
    </source>
</reference>
<proteinExistence type="predicted"/>
<dbReference type="EMBL" id="JPGG01000017">
    <property type="protein sequence ID" value="KGC11440.1"/>
    <property type="molecule type" value="Genomic_DNA"/>
</dbReference>
<protein>
    <submittedName>
        <fullName evidence="3">Uncharacterized protein</fullName>
    </submittedName>
</protein>
<reference evidence="3" key="3">
    <citation type="submission" date="2017-09" db="EMBL/GenBank/DDBJ databases">
        <title>FDA dAtabase for Regulatory Grade micrObial Sequences (FDA-ARGOS): Supporting development and validation of Infectious Disease Dx tests.</title>
        <authorList>
            <person name="Minogue T."/>
            <person name="Wolcott M."/>
            <person name="Wasieloski L."/>
            <person name="Aguilar W."/>
            <person name="Moore D."/>
            <person name="Tallon L.J."/>
            <person name="Sadzewicz L."/>
            <person name="Ott S."/>
            <person name="Zhao X."/>
            <person name="Nagaraj S."/>
            <person name="Vavikolanu K."/>
            <person name="Aluvathingal J."/>
            <person name="Nadendla S."/>
            <person name="Sichtig H."/>
        </authorList>
    </citation>
    <scope>NUCLEOTIDE SEQUENCE</scope>
    <source>
        <strain evidence="3">FDAARGOS_390</strain>
    </source>
</reference>
<keyword evidence="1" id="KW-1133">Transmembrane helix</keyword>
<accession>A0A0D5DSM4</accession>
<dbReference type="KEGG" id="bgo:BM43_176"/>
<evidence type="ECO:0000313" key="2">
    <source>
        <dbReference type="EMBL" id="KGC11440.1"/>
    </source>
</evidence>
<name>A0A095F377_BURGA</name>
<comment type="caution">
    <text evidence="3">The sequence shown here is derived from an EMBL/GenBank/DDBJ whole genome shotgun (WGS) entry which is preliminary data.</text>
</comment>
<keyword evidence="1" id="KW-0472">Membrane</keyword>
<evidence type="ECO:0000313" key="3">
    <source>
        <dbReference type="EMBL" id="PEH37320.1"/>
    </source>
</evidence>
<dbReference type="EMBL" id="PDDY01000004">
    <property type="protein sequence ID" value="PEH37320.1"/>
    <property type="molecule type" value="Genomic_DNA"/>
</dbReference>
<dbReference type="OrthoDB" id="9094337at2"/>
<organism evidence="3 6">
    <name type="scientific">Burkholderia gladioli</name>
    <name type="common">Pseudomonas marginata</name>
    <name type="synonym">Phytomonas marginata</name>
    <dbReference type="NCBI Taxonomy" id="28095"/>
    <lineage>
        <taxon>Bacteria</taxon>
        <taxon>Pseudomonadati</taxon>
        <taxon>Pseudomonadota</taxon>
        <taxon>Betaproteobacteria</taxon>
        <taxon>Burkholderiales</taxon>
        <taxon>Burkholderiaceae</taxon>
        <taxon>Burkholderia</taxon>
    </lineage>
</organism>
<dbReference type="AlphaFoldDB" id="A0A095F377"/>
<evidence type="ECO:0000256" key="1">
    <source>
        <dbReference type="SAM" id="Phobius"/>
    </source>
</evidence>